<dbReference type="InterPro" id="IPR000914">
    <property type="entry name" value="SBP_5_dom"/>
</dbReference>
<sequence length="587" mass="64461">MFRLRTRRSAAVAAVAASMLILAAGCSSDGGSTTDPTPTEGGEATEEVPDVVGEYPRAETVFTSGTQWGPPSSWNPIPGSGDATGTRGLLYETLFHFDPSTLELSPWLAESGEWVDDQTYTVTLRDNATWTDGEALDAEDVVFTTELGQQPGVPWQNLWNWLDSVEAVDAHTVTWHFSESRPQEWENWLYTRTILPQHIMGDWTGEDITTNANPDPVGSGPFVYSTHSQDRMVWERNDDWWGTEAMGIEFPMRYVVDIVNPSNEVALSLLMQGTLDVSNNFLPGITQLVESGAVATYYDEAPYMLSANTAMLIPNATKAPGNDAAFRRALAHAIDIDTIVTTAYGNIVQAANPTGLLPAFETYYDQDVIDELGFTFDVETAKQLLADAGYEDSDGDGYVENLDGSEMNLELIVPAGWTDWMDAAQIIAESAGEAGIHITNATPDSGAVDDARTTGNFDLVMNNWAQMSNTPWTYYNYLFSMPIQDSMWSGNFGRWDATEAFAKVNDLARAQSGSPEFQAAISDLQRISLEEMPMIPMWYNGLWSQVTDGTWTNWPSSDGPVTAFPSTWHGYWEMGGLEMLASLTPAG</sequence>
<feature type="signal peptide" evidence="2">
    <location>
        <begin position="1"/>
        <end position="23"/>
    </location>
</feature>
<dbReference type="Gene3D" id="3.10.105.10">
    <property type="entry name" value="Dipeptide-binding Protein, Domain 3"/>
    <property type="match status" value="1"/>
</dbReference>
<dbReference type="OrthoDB" id="9764591at2"/>
<dbReference type="Pfam" id="PF00496">
    <property type="entry name" value="SBP_bac_5"/>
    <property type="match status" value="1"/>
</dbReference>
<gene>
    <name evidence="4" type="ordered locus">Xcel_0262</name>
</gene>
<dbReference type="PIRSF" id="PIRSF002741">
    <property type="entry name" value="MppA"/>
    <property type="match status" value="1"/>
</dbReference>
<evidence type="ECO:0000256" key="1">
    <source>
        <dbReference type="SAM" id="MobiDB-lite"/>
    </source>
</evidence>
<dbReference type="KEGG" id="xce:Xcel_0262"/>
<feature type="compositionally biased region" description="Low complexity" evidence="1">
    <location>
        <begin position="26"/>
        <end position="42"/>
    </location>
</feature>
<feature type="region of interest" description="Disordered" evidence="1">
    <location>
        <begin position="26"/>
        <end position="46"/>
    </location>
</feature>
<dbReference type="RefSeq" id="WP_012877046.1">
    <property type="nucleotide sequence ID" value="NC_013530.1"/>
</dbReference>
<dbReference type="STRING" id="446471.Xcel_0262"/>
<dbReference type="EMBL" id="CP001821">
    <property type="protein sequence ID" value="ACZ29301.1"/>
    <property type="molecule type" value="Genomic_DNA"/>
</dbReference>
<feature type="chain" id="PRO_5038681679" evidence="2">
    <location>
        <begin position="24"/>
        <end position="587"/>
    </location>
</feature>
<feature type="domain" description="Solute-binding protein family 5" evidence="3">
    <location>
        <begin position="103"/>
        <end position="480"/>
    </location>
</feature>
<keyword evidence="5" id="KW-1185">Reference proteome</keyword>
<protein>
    <submittedName>
        <fullName evidence="4">Extracellular solute-binding protein family 5</fullName>
    </submittedName>
</protein>
<dbReference type="GO" id="GO:0043190">
    <property type="term" value="C:ATP-binding cassette (ABC) transporter complex"/>
    <property type="evidence" value="ECO:0007669"/>
    <property type="project" value="InterPro"/>
</dbReference>
<dbReference type="CDD" id="cd08509">
    <property type="entry name" value="PBP2_TmCBP_oligosaccharides_like"/>
    <property type="match status" value="1"/>
</dbReference>
<evidence type="ECO:0000313" key="4">
    <source>
        <dbReference type="EMBL" id="ACZ29301.1"/>
    </source>
</evidence>
<evidence type="ECO:0000256" key="2">
    <source>
        <dbReference type="SAM" id="SignalP"/>
    </source>
</evidence>
<dbReference type="AlphaFoldDB" id="D1BUR0"/>
<dbReference type="GO" id="GO:0015833">
    <property type="term" value="P:peptide transport"/>
    <property type="evidence" value="ECO:0007669"/>
    <property type="project" value="TreeGrafter"/>
</dbReference>
<dbReference type="eggNOG" id="COG0747">
    <property type="taxonomic scope" value="Bacteria"/>
</dbReference>
<dbReference type="Proteomes" id="UP000002255">
    <property type="component" value="Chromosome"/>
</dbReference>
<dbReference type="GO" id="GO:1904680">
    <property type="term" value="F:peptide transmembrane transporter activity"/>
    <property type="evidence" value="ECO:0007669"/>
    <property type="project" value="TreeGrafter"/>
</dbReference>
<name>D1BUR0_XYLCX</name>
<reference evidence="5" key="1">
    <citation type="submission" date="2009-11" db="EMBL/GenBank/DDBJ databases">
        <title>The complete chromosome of Xylanimonas cellulosilytica DSM 15894.</title>
        <authorList>
            <consortium name="US DOE Joint Genome Institute (JGI-PGF)"/>
            <person name="Lucas S."/>
            <person name="Copeland A."/>
            <person name="Lapidus A."/>
            <person name="Glavina del Rio T."/>
            <person name="Dalin E."/>
            <person name="Tice H."/>
            <person name="Bruce D."/>
            <person name="Goodwin L."/>
            <person name="Pitluck S."/>
            <person name="Kyrpides N."/>
            <person name="Mavromatis K."/>
            <person name="Ivanova N."/>
            <person name="Mikhailova N."/>
            <person name="Foster B."/>
            <person name="Clum A."/>
            <person name="Brettin T."/>
            <person name="Detter J.C."/>
            <person name="Han C."/>
            <person name="Larimer F."/>
            <person name="Land M."/>
            <person name="Hauser L."/>
            <person name="Markowitz V."/>
            <person name="Cheng J.F."/>
            <person name="Hugenholtz P."/>
            <person name="Woyke T."/>
            <person name="Wu D."/>
            <person name="Gehrich-Schroeter G."/>
            <person name="Schneider S."/>
            <person name="Pukall S.R."/>
            <person name="Klenk H.P."/>
            <person name="Eisen J.A."/>
        </authorList>
    </citation>
    <scope>NUCLEOTIDE SEQUENCE [LARGE SCALE GENOMIC DNA]</scope>
    <source>
        <strain evidence="5">DSM 15894 / CECT 5975 / LMG 20990 / XIL07</strain>
    </source>
</reference>
<dbReference type="InterPro" id="IPR030678">
    <property type="entry name" value="Peptide/Ni-bd"/>
</dbReference>
<dbReference type="PROSITE" id="PS51257">
    <property type="entry name" value="PROKAR_LIPOPROTEIN"/>
    <property type="match status" value="1"/>
</dbReference>
<keyword evidence="2" id="KW-0732">Signal</keyword>
<reference evidence="4 5" key="2">
    <citation type="journal article" date="2010" name="Stand. Genomic Sci.">
        <title>Complete genome sequence of Xylanimonas cellulosilytica type strain (XIL07).</title>
        <authorList>
            <person name="Foster B."/>
            <person name="Pukall R."/>
            <person name="Abt B."/>
            <person name="Nolan M."/>
            <person name="Glavina Del Rio T."/>
            <person name="Chen F."/>
            <person name="Lucas S."/>
            <person name="Tice H."/>
            <person name="Pitluck S."/>
            <person name="Cheng J.-F."/>
            <person name="Chertkov O."/>
            <person name="Brettin T."/>
            <person name="Han C."/>
            <person name="Detter J.C."/>
            <person name="Bruce D."/>
            <person name="Goodwin L."/>
            <person name="Ivanova N."/>
            <person name="Mavromatis K."/>
            <person name="Pati A."/>
            <person name="Mikhailova N."/>
            <person name="Chen A."/>
            <person name="Palaniappan K."/>
            <person name="Land M."/>
            <person name="Hauser L."/>
            <person name="Chang Y.-J."/>
            <person name="Jeffries C.D."/>
            <person name="Chain P."/>
            <person name="Rohde M."/>
            <person name="Goeker M."/>
            <person name="Bristow J."/>
            <person name="Eisen J.A."/>
            <person name="Markowitz V."/>
            <person name="Hugenholtz P."/>
            <person name="Kyrpides N.C."/>
            <person name="Klenk H.-P."/>
            <person name="Lapidus A."/>
        </authorList>
    </citation>
    <scope>NUCLEOTIDE SEQUENCE [LARGE SCALE GENOMIC DNA]</scope>
    <source>
        <strain evidence="5">DSM 15894 / CECT 5975 / LMG 20990 / XIL07</strain>
    </source>
</reference>
<dbReference type="Gene3D" id="3.40.190.10">
    <property type="entry name" value="Periplasmic binding protein-like II"/>
    <property type="match status" value="1"/>
</dbReference>
<proteinExistence type="predicted"/>
<dbReference type="GO" id="GO:0042597">
    <property type="term" value="C:periplasmic space"/>
    <property type="evidence" value="ECO:0007669"/>
    <property type="project" value="UniProtKB-ARBA"/>
</dbReference>
<dbReference type="HOGENOM" id="CLU_017028_8_3_11"/>
<dbReference type="SUPFAM" id="SSF53850">
    <property type="entry name" value="Periplasmic binding protein-like II"/>
    <property type="match status" value="1"/>
</dbReference>
<evidence type="ECO:0000259" key="3">
    <source>
        <dbReference type="Pfam" id="PF00496"/>
    </source>
</evidence>
<accession>D1BUR0</accession>
<evidence type="ECO:0000313" key="5">
    <source>
        <dbReference type="Proteomes" id="UP000002255"/>
    </source>
</evidence>
<dbReference type="Gene3D" id="3.90.76.10">
    <property type="entry name" value="Dipeptide-binding Protein, Domain 1"/>
    <property type="match status" value="1"/>
</dbReference>
<organism evidence="4 5">
    <name type="scientific">Xylanimonas cellulosilytica (strain DSM 15894 / JCM 12276 / CECT 5975 / KCTC 9989 / LMG 20990 / NBRC 107835 / XIL07)</name>
    <dbReference type="NCBI Taxonomy" id="446471"/>
    <lineage>
        <taxon>Bacteria</taxon>
        <taxon>Bacillati</taxon>
        <taxon>Actinomycetota</taxon>
        <taxon>Actinomycetes</taxon>
        <taxon>Micrococcales</taxon>
        <taxon>Promicromonosporaceae</taxon>
        <taxon>Xylanimonas</taxon>
    </lineage>
</organism>
<dbReference type="PANTHER" id="PTHR30290:SF82">
    <property type="entry name" value="ABC-TYPE DIPEPTIDE_OLIGOPEPTIDE TRANSPORT SYSTEM, PERIPLASMIC COMPONENT"/>
    <property type="match status" value="1"/>
</dbReference>
<dbReference type="PANTHER" id="PTHR30290">
    <property type="entry name" value="PERIPLASMIC BINDING COMPONENT OF ABC TRANSPORTER"/>
    <property type="match status" value="1"/>
</dbReference>
<dbReference type="InterPro" id="IPR039424">
    <property type="entry name" value="SBP_5"/>
</dbReference>